<proteinExistence type="predicted"/>
<feature type="chain" id="PRO_5042065012" evidence="1">
    <location>
        <begin position="34"/>
        <end position="196"/>
    </location>
</feature>
<reference evidence="2 5" key="1">
    <citation type="submission" date="2023-07" db="EMBL/GenBank/DDBJ databases">
        <authorList>
            <person name="Peeters C."/>
        </authorList>
    </citation>
    <scope>NUCLEOTIDE SEQUENCE</scope>
    <source>
        <strain evidence="3 5">R-77569</strain>
        <strain evidence="2">R-77591</strain>
    </source>
</reference>
<dbReference type="RefSeq" id="WP_096746157.1">
    <property type="nucleotide sequence ID" value="NZ_CATVXE010000020.1"/>
</dbReference>
<protein>
    <submittedName>
        <fullName evidence="2">Uncharacterized protein</fullName>
    </submittedName>
</protein>
<evidence type="ECO:0000313" key="2">
    <source>
        <dbReference type="EMBL" id="CAJ0692546.1"/>
    </source>
</evidence>
<gene>
    <name evidence="3" type="ORF">R77569_04263</name>
    <name evidence="2" type="ORF">R77591_03937</name>
</gene>
<dbReference type="EMBL" id="CAUDKV010000023">
    <property type="protein sequence ID" value="CAJ0892859.1"/>
    <property type="molecule type" value="Genomic_DNA"/>
</dbReference>
<evidence type="ECO:0000256" key="1">
    <source>
        <dbReference type="SAM" id="SignalP"/>
    </source>
</evidence>
<name>A0AAD2EP60_9RALS</name>
<keyword evidence="1" id="KW-0732">Signal</keyword>
<feature type="signal peptide" evidence="1">
    <location>
        <begin position="1"/>
        <end position="33"/>
    </location>
</feature>
<accession>A0AAD2EP60</accession>
<dbReference type="EMBL" id="CATVXE010000020">
    <property type="protein sequence ID" value="CAJ0692546.1"/>
    <property type="molecule type" value="Genomic_DNA"/>
</dbReference>
<dbReference type="Proteomes" id="UP001190452">
    <property type="component" value="Unassembled WGS sequence"/>
</dbReference>
<dbReference type="AlphaFoldDB" id="A0AAD2EP60"/>
<evidence type="ECO:0000313" key="5">
    <source>
        <dbReference type="Proteomes" id="UP001190452"/>
    </source>
</evidence>
<comment type="caution">
    <text evidence="2">The sequence shown here is derived from an EMBL/GenBank/DDBJ whole genome shotgun (WGS) entry which is preliminary data.</text>
</comment>
<keyword evidence="5" id="KW-1185">Reference proteome</keyword>
<sequence length="196" mass="21657">MSHLIHVARNGLHAVAAMVLLCAGLLLAVNASAQPIQGETLMVAEPDGYTIATSGRRGSAEVTQMVPTGQTVHDWTEMVTVQIYPNVNEFTFETYAAALEKRFKAACEGAEANALKRAQENGYDTEYWALDCRAKEGAHTPLITWFKMLRGNDRLYVVLKAFLTQPADEQIKATAQYLKNISVCDPRLKDRPCLAR</sequence>
<dbReference type="Proteomes" id="UP001190002">
    <property type="component" value="Unassembled WGS sequence"/>
</dbReference>
<evidence type="ECO:0000313" key="3">
    <source>
        <dbReference type="EMBL" id="CAJ0892859.1"/>
    </source>
</evidence>
<organism evidence="2 4">
    <name type="scientific">Ralstonia mannitolilytica</name>
    <dbReference type="NCBI Taxonomy" id="105219"/>
    <lineage>
        <taxon>Bacteria</taxon>
        <taxon>Pseudomonadati</taxon>
        <taxon>Pseudomonadota</taxon>
        <taxon>Betaproteobacteria</taxon>
        <taxon>Burkholderiales</taxon>
        <taxon>Burkholderiaceae</taxon>
        <taxon>Ralstonia</taxon>
    </lineage>
</organism>
<evidence type="ECO:0000313" key="4">
    <source>
        <dbReference type="Proteomes" id="UP001190002"/>
    </source>
</evidence>